<evidence type="ECO:0000313" key="2">
    <source>
        <dbReference type="EMBL" id="CAF1617977.1"/>
    </source>
</evidence>
<reference evidence="2" key="1">
    <citation type="submission" date="2021-02" db="EMBL/GenBank/DDBJ databases">
        <authorList>
            <person name="Nowell W R."/>
        </authorList>
    </citation>
    <scope>NUCLEOTIDE SEQUENCE</scope>
</reference>
<dbReference type="EMBL" id="CAJNOQ010039869">
    <property type="protein sequence ID" value="CAF1617977.1"/>
    <property type="molecule type" value="Genomic_DNA"/>
</dbReference>
<dbReference type="EMBL" id="CAJNOK010003239">
    <property type="protein sequence ID" value="CAF0893529.1"/>
    <property type="molecule type" value="Genomic_DNA"/>
</dbReference>
<evidence type="ECO:0000313" key="4">
    <source>
        <dbReference type="EMBL" id="CAF4505983.1"/>
    </source>
</evidence>
<dbReference type="Proteomes" id="UP000682733">
    <property type="component" value="Unassembled WGS sequence"/>
</dbReference>
<protein>
    <submittedName>
        <fullName evidence="2">Uncharacterized protein</fullName>
    </submittedName>
</protein>
<organism evidence="2 5">
    <name type="scientific">Didymodactylos carnosus</name>
    <dbReference type="NCBI Taxonomy" id="1234261"/>
    <lineage>
        <taxon>Eukaryota</taxon>
        <taxon>Metazoa</taxon>
        <taxon>Spiralia</taxon>
        <taxon>Gnathifera</taxon>
        <taxon>Rotifera</taxon>
        <taxon>Eurotatoria</taxon>
        <taxon>Bdelloidea</taxon>
        <taxon>Philodinida</taxon>
        <taxon>Philodinidae</taxon>
        <taxon>Didymodactylos</taxon>
    </lineage>
</organism>
<dbReference type="Proteomes" id="UP000677228">
    <property type="component" value="Unassembled WGS sequence"/>
</dbReference>
<evidence type="ECO:0000313" key="1">
    <source>
        <dbReference type="EMBL" id="CAF0893529.1"/>
    </source>
</evidence>
<keyword evidence="5" id="KW-1185">Reference proteome</keyword>
<evidence type="ECO:0000313" key="5">
    <source>
        <dbReference type="Proteomes" id="UP000663829"/>
    </source>
</evidence>
<dbReference type="EMBL" id="CAJOBC010106900">
    <property type="protein sequence ID" value="CAF4505983.1"/>
    <property type="molecule type" value="Genomic_DNA"/>
</dbReference>
<comment type="caution">
    <text evidence="2">The sequence shown here is derived from an EMBL/GenBank/DDBJ whole genome shotgun (WGS) entry which is preliminary data.</text>
</comment>
<dbReference type="AlphaFoldDB" id="A0A816C7Y5"/>
<name>A0A816C7Y5_9BILA</name>
<accession>A0A816C7Y5</accession>
<sequence>MLMRLVNSDNRLFQTFVNRIQFRVFDHPSRLDARLYAWSRFDYNHCDVRRLFHKAKELCVQFDKNVNTCSGAAFERIIAAYRRVSNLPRDRSSPDLLVDLVQAIMTHRQELDDTQNAIDARHDLPVYHRVHRLLDLLGAHIDELRTQSEESLHAIADLALRFDLTFAPIVGRILIGLAKNRTELNAVLVHLQEFLGDSYAQRLISKLGVQLGKTDRFCSFVEQLSGEEKLDLVEWFVREQHQESFVFDLLTKKVFLQANADRERCQLLLRQLRQSRHLDVRQKALKYTVAWNEDDGPINDGDDEMDVSSDSDIS</sequence>
<proteinExistence type="predicted"/>
<evidence type="ECO:0000313" key="3">
    <source>
        <dbReference type="EMBL" id="CAF3675382.1"/>
    </source>
</evidence>
<gene>
    <name evidence="2" type="ORF">GPM918_LOCUS43548</name>
    <name evidence="1" type="ORF">OVA965_LOCUS9251</name>
    <name evidence="4" type="ORF">SRO942_LOCUS45068</name>
    <name evidence="3" type="ORF">TMI583_LOCUS9247</name>
</gene>
<dbReference type="Proteomes" id="UP000663829">
    <property type="component" value="Unassembled WGS sequence"/>
</dbReference>
<dbReference type="EMBL" id="CAJOBA010003240">
    <property type="protein sequence ID" value="CAF3675382.1"/>
    <property type="molecule type" value="Genomic_DNA"/>
</dbReference>
<dbReference type="Proteomes" id="UP000681722">
    <property type="component" value="Unassembled WGS sequence"/>
</dbReference>